<name>A0A4Z2EY66_9TELE</name>
<sequence length="147" mass="16026">MNPGAPAPAICTCRYRRITADRCFSIHPSSTISRRLTVALLGDLAVLVVPHHHGHRGADDVAHHLRRLAVAELLRRLDVPKHEAIGMKRGGRQEGGGGTGCQSQRDATTQENEDDDEEINELSYSALISSTTEASSVWPLPSAAWQR</sequence>
<evidence type="ECO:0000256" key="1">
    <source>
        <dbReference type="SAM" id="MobiDB-lite"/>
    </source>
</evidence>
<feature type="compositionally biased region" description="Acidic residues" evidence="1">
    <location>
        <begin position="111"/>
        <end position="120"/>
    </location>
</feature>
<comment type="caution">
    <text evidence="2">The sequence shown here is derived from an EMBL/GenBank/DDBJ whole genome shotgun (WGS) entry which is preliminary data.</text>
</comment>
<dbReference type="EMBL" id="SRLO01002089">
    <property type="protein sequence ID" value="TNN33916.1"/>
    <property type="molecule type" value="Genomic_DNA"/>
</dbReference>
<accession>A0A4Z2EY66</accession>
<dbReference type="Proteomes" id="UP000314294">
    <property type="component" value="Unassembled WGS sequence"/>
</dbReference>
<protein>
    <submittedName>
        <fullName evidence="2">Uncharacterized protein</fullName>
    </submittedName>
</protein>
<reference evidence="2 3" key="1">
    <citation type="submission" date="2019-03" db="EMBL/GenBank/DDBJ databases">
        <title>First draft genome of Liparis tanakae, snailfish: a comprehensive survey of snailfish specific genes.</title>
        <authorList>
            <person name="Kim W."/>
            <person name="Song I."/>
            <person name="Jeong J.-H."/>
            <person name="Kim D."/>
            <person name="Kim S."/>
            <person name="Ryu S."/>
            <person name="Song J.Y."/>
            <person name="Lee S.K."/>
        </authorList>
    </citation>
    <scope>NUCLEOTIDE SEQUENCE [LARGE SCALE GENOMIC DNA]</scope>
    <source>
        <tissue evidence="2">Muscle</tissue>
    </source>
</reference>
<organism evidence="2 3">
    <name type="scientific">Liparis tanakae</name>
    <name type="common">Tanaka's snailfish</name>
    <dbReference type="NCBI Taxonomy" id="230148"/>
    <lineage>
        <taxon>Eukaryota</taxon>
        <taxon>Metazoa</taxon>
        <taxon>Chordata</taxon>
        <taxon>Craniata</taxon>
        <taxon>Vertebrata</taxon>
        <taxon>Euteleostomi</taxon>
        <taxon>Actinopterygii</taxon>
        <taxon>Neopterygii</taxon>
        <taxon>Teleostei</taxon>
        <taxon>Neoteleostei</taxon>
        <taxon>Acanthomorphata</taxon>
        <taxon>Eupercaria</taxon>
        <taxon>Perciformes</taxon>
        <taxon>Cottioidei</taxon>
        <taxon>Cottales</taxon>
        <taxon>Liparidae</taxon>
        <taxon>Liparis</taxon>
    </lineage>
</organism>
<dbReference type="AlphaFoldDB" id="A0A4Z2EY66"/>
<evidence type="ECO:0000313" key="2">
    <source>
        <dbReference type="EMBL" id="TNN33916.1"/>
    </source>
</evidence>
<keyword evidence="3" id="KW-1185">Reference proteome</keyword>
<evidence type="ECO:0000313" key="3">
    <source>
        <dbReference type="Proteomes" id="UP000314294"/>
    </source>
</evidence>
<proteinExistence type="predicted"/>
<feature type="region of interest" description="Disordered" evidence="1">
    <location>
        <begin position="84"/>
        <end position="125"/>
    </location>
</feature>
<gene>
    <name evidence="2" type="ORF">EYF80_055921</name>
</gene>